<evidence type="ECO:0000313" key="1">
    <source>
        <dbReference type="EMBL" id="KAI0065107.1"/>
    </source>
</evidence>
<gene>
    <name evidence="1" type="ORF">BV25DRAFT_134456</name>
</gene>
<dbReference type="EMBL" id="MU277196">
    <property type="protein sequence ID" value="KAI0065107.1"/>
    <property type="molecule type" value="Genomic_DNA"/>
</dbReference>
<accession>A0ACB8T999</accession>
<keyword evidence="2" id="KW-1185">Reference proteome</keyword>
<protein>
    <submittedName>
        <fullName evidence="1">Uncharacterized protein</fullName>
    </submittedName>
</protein>
<comment type="caution">
    <text evidence="1">The sequence shown here is derived from an EMBL/GenBank/DDBJ whole genome shotgun (WGS) entry which is preliminary data.</text>
</comment>
<organism evidence="1 2">
    <name type="scientific">Artomyces pyxidatus</name>
    <dbReference type="NCBI Taxonomy" id="48021"/>
    <lineage>
        <taxon>Eukaryota</taxon>
        <taxon>Fungi</taxon>
        <taxon>Dikarya</taxon>
        <taxon>Basidiomycota</taxon>
        <taxon>Agaricomycotina</taxon>
        <taxon>Agaricomycetes</taxon>
        <taxon>Russulales</taxon>
        <taxon>Auriscalpiaceae</taxon>
        <taxon>Artomyces</taxon>
    </lineage>
</organism>
<reference evidence="1" key="2">
    <citation type="journal article" date="2022" name="New Phytol.">
        <title>Evolutionary transition to the ectomycorrhizal habit in the genomes of a hyperdiverse lineage of mushroom-forming fungi.</title>
        <authorList>
            <person name="Looney B."/>
            <person name="Miyauchi S."/>
            <person name="Morin E."/>
            <person name="Drula E."/>
            <person name="Courty P.E."/>
            <person name="Kohler A."/>
            <person name="Kuo A."/>
            <person name="LaButti K."/>
            <person name="Pangilinan J."/>
            <person name="Lipzen A."/>
            <person name="Riley R."/>
            <person name="Andreopoulos W."/>
            <person name="He G."/>
            <person name="Johnson J."/>
            <person name="Nolan M."/>
            <person name="Tritt A."/>
            <person name="Barry K.W."/>
            <person name="Grigoriev I.V."/>
            <person name="Nagy L.G."/>
            <person name="Hibbett D."/>
            <person name="Henrissat B."/>
            <person name="Matheny P.B."/>
            <person name="Labbe J."/>
            <person name="Martin F.M."/>
        </authorList>
    </citation>
    <scope>NUCLEOTIDE SEQUENCE</scope>
    <source>
        <strain evidence="1">HHB10654</strain>
    </source>
</reference>
<proteinExistence type="predicted"/>
<dbReference type="Proteomes" id="UP000814140">
    <property type="component" value="Unassembled WGS sequence"/>
</dbReference>
<sequence length="211" mass="22667">MNTAAFGSVDTHAIAAVSHDLASACYQPMTTWNLHGLSPSTTSDDQPAAQKRRARRSSYCNTNFGPLSFVPLAEHEDGLRHKYHSATSPLPAPKLESNAPLDDVHPLRFEALSAKTHRRCSAVSRLATRKSSTGVLQPGALSNNAFQALTQDHPPGLRPGGGYELSDEAGNNPSDARPPATRFLRSRAGHVREGYPPLFGETSHVSDLVHG</sequence>
<evidence type="ECO:0000313" key="2">
    <source>
        <dbReference type="Proteomes" id="UP000814140"/>
    </source>
</evidence>
<name>A0ACB8T999_9AGAM</name>
<reference evidence="1" key="1">
    <citation type="submission" date="2021-03" db="EMBL/GenBank/DDBJ databases">
        <authorList>
            <consortium name="DOE Joint Genome Institute"/>
            <person name="Ahrendt S."/>
            <person name="Looney B.P."/>
            <person name="Miyauchi S."/>
            <person name="Morin E."/>
            <person name="Drula E."/>
            <person name="Courty P.E."/>
            <person name="Chicoki N."/>
            <person name="Fauchery L."/>
            <person name="Kohler A."/>
            <person name="Kuo A."/>
            <person name="Labutti K."/>
            <person name="Pangilinan J."/>
            <person name="Lipzen A."/>
            <person name="Riley R."/>
            <person name="Andreopoulos W."/>
            <person name="He G."/>
            <person name="Johnson J."/>
            <person name="Barry K.W."/>
            <person name="Grigoriev I.V."/>
            <person name="Nagy L."/>
            <person name="Hibbett D."/>
            <person name="Henrissat B."/>
            <person name="Matheny P.B."/>
            <person name="Labbe J."/>
            <person name="Martin F."/>
        </authorList>
    </citation>
    <scope>NUCLEOTIDE SEQUENCE</scope>
    <source>
        <strain evidence="1">HHB10654</strain>
    </source>
</reference>